<reference evidence="2" key="1">
    <citation type="submission" date="2016-10" db="EMBL/GenBank/DDBJ databases">
        <authorList>
            <person name="Varghese N."/>
            <person name="Submissions S."/>
        </authorList>
    </citation>
    <scope>NUCLEOTIDE SEQUENCE [LARGE SCALE GENOMIC DNA]</scope>
    <source>
        <strain evidence="2">DSM 22951</strain>
    </source>
</reference>
<dbReference type="AlphaFoldDB" id="A0A2Y8ZQZ6"/>
<evidence type="ECO:0000313" key="2">
    <source>
        <dbReference type="Proteomes" id="UP000250028"/>
    </source>
</evidence>
<evidence type="ECO:0000313" key="1">
    <source>
        <dbReference type="EMBL" id="SSA34294.1"/>
    </source>
</evidence>
<proteinExistence type="predicted"/>
<organism evidence="1 2">
    <name type="scientific">Branchiibius hedensis</name>
    <dbReference type="NCBI Taxonomy" id="672460"/>
    <lineage>
        <taxon>Bacteria</taxon>
        <taxon>Bacillati</taxon>
        <taxon>Actinomycetota</taxon>
        <taxon>Actinomycetes</taxon>
        <taxon>Micrococcales</taxon>
        <taxon>Dermacoccaceae</taxon>
        <taxon>Branchiibius</taxon>
    </lineage>
</organism>
<name>A0A2Y8ZQZ6_9MICO</name>
<accession>A0A2Y8ZQZ6</accession>
<protein>
    <submittedName>
        <fullName evidence="1">Uncharacterized protein</fullName>
    </submittedName>
</protein>
<dbReference type="Proteomes" id="UP000250028">
    <property type="component" value="Unassembled WGS sequence"/>
</dbReference>
<gene>
    <name evidence="1" type="ORF">SAMN04489750_1606</name>
</gene>
<sequence length="96" mass="10540">MVWAQDKFVGEQFLRRIAPRLIGARRQVVGKAEAIVPRTIDLQDHTGIADRSAANQAGHGGYWLALSPEWITHEDVAPDAGKALAKARAIRSARSR</sequence>
<keyword evidence="2" id="KW-1185">Reference proteome</keyword>
<dbReference type="EMBL" id="UESZ01000001">
    <property type="protein sequence ID" value="SSA34294.1"/>
    <property type="molecule type" value="Genomic_DNA"/>
</dbReference>